<feature type="chain" id="PRO_5014600226" evidence="2">
    <location>
        <begin position="36"/>
        <end position="379"/>
    </location>
</feature>
<dbReference type="InterPro" id="IPR011045">
    <property type="entry name" value="N2O_reductase_N"/>
</dbReference>
<dbReference type="GO" id="GO:0016853">
    <property type="term" value="F:isomerase activity"/>
    <property type="evidence" value="ECO:0007669"/>
    <property type="project" value="UniProtKB-KW"/>
</dbReference>
<evidence type="ECO:0000313" key="3">
    <source>
        <dbReference type="EMBL" id="PKV98673.1"/>
    </source>
</evidence>
<dbReference type="InterPro" id="IPR019405">
    <property type="entry name" value="Lactonase_7-beta_prop"/>
</dbReference>
<accession>A0A2N3WXT1</accession>
<comment type="similarity">
    <text evidence="1">Belongs to the cycloisomerase 2 family.</text>
</comment>
<gene>
    <name evidence="3" type="ORF">ATK86_0695</name>
</gene>
<reference evidence="3 4" key="1">
    <citation type="submission" date="2017-12" db="EMBL/GenBank/DDBJ databases">
        <title>Sequencing the genomes of 1000 Actinobacteria strains.</title>
        <authorList>
            <person name="Klenk H.-P."/>
        </authorList>
    </citation>
    <scope>NUCLEOTIDE SEQUENCE [LARGE SCALE GENOMIC DNA]</scope>
    <source>
        <strain evidence="3 4">DSM 44489</strain>
    </source>
</reference>
<dbReference type="InterPro" id="IPR050282">
    <property type="entry name" value="Cycloisomerase_2"/>
</dbReference>
<feature type="signal peptide" evidence="2">
    <location>
        <begin position="1"/>
        <end position="35"/>
    </location>
</feature>
<evidence type="ECO:0000256" key="1">
    <source>
        <dbReference type="ARBA" id="ARBA00005564"/>
    </source>
</evidence>
<evidence type="ECO:0000313" key="4">
    <source>
        <dbReference type="Proteomes" id="UP000233766"/>
    </source>
</evidence>
<name>A0A2N3WXT1_9NOCA</name>
<dbReference type="Pfam" id="PF10282">
    <property type="entry name" value="Lactonase"/>
    <property type="match status" value="1"/>
</dbReference>
<dbReference type="GO" id="GO:0017057">
    <property type="term" value="F:6-phosphogluconolactonase activity"/>
    <property type="evidence" value="ECO:0007669"/>
    <property type="project" value="TreeGrafter"/>
</dbReference>
<keyword evidence="4" id="KW-1185">Reference proteome</keyword>
<dbReference type="EMBL" id="PJMW01000001">
    <property type="protein sequence ID" value="PKV98673.1"/>
    <property type="molecule type" value="Genomic_DNA"/>
</dbReference>
<organism evidence="3 4">
    <name type="scientific">Nocardia fluminea</name>
    <dbReference type="NCBI Taxonomy" id="134984"/>
    <lineage>
        <taxon>Bacteria</taxon>
        <taxon>Bacillati</taxon>
        <taxon>Actinomycetota</taxon>
        <taxon>Actinomycetes</taxon>
        <taxon>Mycobacteriales</taxon>
        <taxon>Nocardiaceae</taxon>
        <taxon>Nocardia</taxon>
    </lineage>
</organism>
<comment type="caution">
    <text evidence="3">The sequence shown here is derived from an EMBL/GenBank/DDBJ whole genome shotgun (WGS) entry which is preliminary data.</text>
</comment>
<proteinExistence type="inferred from homology"/>
<evidence type="ECO:0000256" key="2">
    <source>
        <dbReference type="SAM" id="SignalP"/>
    </source>
</evidence>
<dbReference type="InterPro" id="IPR015943">
    <property type="entry name" value="WD40/YVTN_repeat-like_dom_sf"/>
</dbReference>
<dbReference type="PANTHER" id="PTHR30344">
    <property type="entry name" value="6-PHOSPHOGLUCONOLACTONASE-RELATED"/>
    <property type="match status" value="1"/>
</dbReference>
<keyword evidence="2" id="KW-0732">Signal</keyword>
<dbReference type="PANTHER" id="PTHR30344:SF1">
    <property type="entry name" value="6-PHOSPHOGLUCONOLACTONASE"/>
    <property type="match status" value="1"/>
</dbReference>
<dbReference type="RefSeq" id="WP_101463097.1">
    <property type="nucleotide sequence ID" value="NZ_PJMW01000001.1"/>
</dbReference>
<dbReference type="Proteomes" id="UP000233766">
    <property type="component" value="Unassembled WGS sequence"/>
</dbReference>
<dbReference type="SUPFAM" id="SSF50974">
    <property type="entry name" value="Nitrous oxide reductase, N-terminal domain"/>
    <property type="match status" value="1"/>
</dbReference>
<dbReference type="AlphaFoldDB" id="A0A2N3WXT1"/>
<keyword evidence="3" id="KW-0413">Isomerase</keyword>
<protein>
    <submittedName>
        <fullName evidence="3">6-phosphogluconolactonase (Cycloisomerase 2 family)</fullName>
    </submittedName>
</protein>
<dbReference type="OrthoDB" id="9790815at2"/>
<dbReference type="Gene3D" id="2.130.10.10">
    <property type="entry name" value="YVTN repeat-like/Quinoprotein amine dehydrogenase"/>
    <property type="match status" value="3"/>
</dbReference>
<sequence>MFWTKNSRPRRAAAGLTLALALASGGWLDSSVALADPGARFVVISGAASSNISVLGLDRTGKLSKVAGSPFASGTGALSVTITPDGRKVYSANVVSGTVNGFELGANGTLTPIADAHLELGGPGVGILAAPDGKTLFVTTGAVTNEIRAYRITSTGGLTPTGATPVLIPGISGLSMPAISPDGKYLFMVGWLDATVLSYAVGPNGSLTEVDSVPAGLMSTIPGVTPDGRFLYTSNEAEGNVSGYSIGADGKLTPVPGSPFRTGLMPLPHGAMFTSDSKRMYMAEAMAGGIAGFDIAENGALTTLPGAPYKAPTGTLPGRVLVDSVSQQVFLIDTLTIQGTSRVHTYAMAPDGRLALTDAPAVDTGLLFADGPNAWVATQ</sequence>